<accession>A0A486XXA7</accession>
<protein>
    <submittedName>
        <fullName evidence="2">Uncharacterized protein</fullName>
    </submittedName>
</protein>
<dbReference type="AlphaFoldDB" id="A0A486XXA7"/>
<evidence type="ECO:0000313" key="2">
    <source>
        <dbReference type="EMBL" id="VHO06447.1"/>
    </source>
</evidence>
<evidence type="ECO:0000256" key="1">
    <source>
        <dbReference type="SAM" id="Phobius"/>
    </source>
</evidence>
<keyword evidence="1" id="KW-0472">Membrane</keyword>
<reference evidence="2" key="1">
    <citation type="submission" date="2019-04" db="EMBL/GenBank/DDBJ databases">
        <authorList>
            <person name="Brambilla D."/>
        </authorList>
    </citation>
    <scope>NUCLEOTIDE SEQUENCE</scope>
    <source>
        <strain evidence="2">BAL1</strain>
    </source>
</reference>
<gene>
    <name evidence="2" type="ORF">BAL341_3464</name>
</gene>
<keyword evidence="1" id="KW-1133">Transmembrane helix</keyword>
<keyword evidence="1" id="KW-0812">Transmembrane</keyword>
<sequence length="160" mass="18490">MFFVFYSISKNASFEFIATWLGILIILVLLVARNLLQSRKVFISTSEEGVTLDNGRFYPWNEVTAVKPLEVKLQIYAAPTPGLTLHFKDGKECVVTQRLADYTGFYQELYRHNVPGSKRPLYLYEVDLLTGSKKDMTRQYHSIYYPDKQKTLKQTGIATY</sequence>
<name>A0A486XXA7_9GAMM</name>
<proteinExistence type="predicted"/>
<feature type="transmembrane region" description="Helical" evidence="1">
    <location>
        <begin position="12"/>
        <end position="32"/>
    </location>
</feature>
<organism evidence="2">
    <name type="scientific">Rheinheimera sp. BAL341</name>
    <dbReference type="NCBI Taxonomy" id="1708203"/>
    <lineage>
        <taxon>Bacteria</taxon>
        <taxon>Pseudomonadati</taxon>
        <taxon>Pseudomonadota</taxon>
        <taxon>Gammaproteobacteria</taxon>
        <taxon>Chromatiales</taxon>
        <taxon>Chromatiaceae</taxon>
        <taxon>Rheinheimera</taxon>
    </lineage>
</organism>
<dbReference type="EMBL" id="CAAJGR010000034">
    <property type="protein sequence ID" value="VHO06447.1"/>
    <property type="molecule type" value="Genomic_DNA"/>
</dbReference>